<organism evidence="1 4">
    <name type="scientific">Thelohanellus kitauei</name>
    <name type="common">Myxosporean</name>
    <dbReference type="NCBI Taxonomy" id="669202"/>
    <lineage>
        <taxon>Eukaryota</taxon>
        <taxon>Metazoa</taxon>
        <taxon>Cnidaria</taxon>
        <taxon>Myxozoa</taxon>
        <taxon>Myxosporea</taxon>
        <taxon>Bivalvulida</taxon>
        <taxon>Platysporina</taxon>
        <taxon>Myxobolidae</taxon>
        <taxon>Thelohanellus</taxon>
    </lineage>
</organism>
<gene>
    <name evidence="2" type="ORF">RF11_03333</name>
    <name evidence="1" type="ORF">RF11_06114</name>
    <name evidence="3" type="ORF">RF11_12721</name>
</gene>
<evidence type="ECO:0000313" key="3">
    <source>
        <dbReference type="EMBL" id="KII66691.1"/>
    </source>
</evidence>
<dbReference type="EMBL" id="JWZT01004079">
    <property type="protein sequence ID" value="KII64829.1"/>
    <property type="molecule type" value="Genomic_DNA"/>
</dbReference>
<comment type="caution">
    <text evidence="1">The sequence shown here is derived from an EMBL/GenBank/DDBJ whole genome shotgun (WGS) entry which is preliminary data.</text>
</comment>
<evidence type="ECO:0000313" key="4">
    <source>
        <dbReference type="Proteomes" id="UP000031668"/>
    </source>
</evidence>
<sequence>MVELNASETNHCSRQSILDREHLCLLGFMTQLSQCLIVADRPATTLVRTRGPPMSLSLSEETEVFKGRTAKEKRIRTGNPSAEIRLDDVGHIPLHMEEKGCCRQCKKIYYL</sequence>
<proteinExistence type="predicted"/>
<name>A0A0C2MGT0_THEKT</name>
<protein>
    <submittedName>
        <fullName evidence="1">Uncharacterized protein</fullName>
    </submittedName>
</protein>
<dbReference type="Proteomes" id="UP000031668">
    <property type="component" value="Unassembled WGS sequence"/>
</dbReference>
<keyword evidence="4" id="KW-1185">Reference proteome</keyword>
<dbReference type="EMBL" id="JWZT01005397">
    <property type="protein sequence ID" value="KII60891.1"/>
    <property type="molecule type" value="Genomic_DNA"/>
</dbReference>
<reference evidence="1 4" key="1">
    <citation type="journal article" date="2014" name="Genome Biol. Evol.">
        <title>The genome of the myxosporean Thelohanellus kitauei shows adaptations to nutrient acquisition within its fish host.</title>
        <authorList>
            <person name="Yang Y."/>
            <person name="Xiong J."/>
            <person name="Zhou Z."/>
            <person name="Huo F."/>
            <person name="Miao W."/>
            <person name="Ran C."/>
            <person name="Liu Y."/>
            <person name="Zhang J."/>
            <person name="Feng J."/>
            <person name="Wang M."/>
            <person name="Wang M."/>
            <person name="Wang L."/>
            <person name="Yao B."/>
        </authorList>
    </citation>
    <scope>NUCLEOTIDE SEQUENCE [LARGE SCALE GENOMIC DNA]</scope>
    <source>
        <strain evidence="1">Wuqing</strain>
    </source>
</reference>
<evidence type="ECO:0000313" key="2">
    <source>
        <dbReference type="EMBL" id="KII64829.1"/>
    </source>
</evidence>
<accession>A0A0C2MGT0</accession>
<evidence type="ECO:0000313" key="1">
    <source>
        <dbReference type="EMBL" id="KII60891.1"/>
    </source>
</evidence>
<dbReference type="EMBL" id="JWZT01003490">
    <property type="protein sequence ID" value="KII66691.1"/>
    <property type="molecule type" value="Genomic_DNA"/>
</dbReference>
<dbReference type="AlphaFoldDB" id="A0A0C2MGT0"/>